<evidence type="ECO:0000313" key="3">
    <source>
        <dbReference type="Proteomes" id="UP000791440"/>
    </source>
</evidence>
<reference evidence="2" key="2">
    <citation type="submission" date="2020-12" db="EMBL/GenBank/DDBJ databases">
        <authorList>
            <person name="Kanost M."/>
        </authorList>
    </citation>
    <scope>NUCLEOTIDE SEQUENCE</scope>
</reference>
<gene>
    <name evidence="2" type="ORF">O3G_MSEX003391</name>
</gene>
<name>A0A921YSK9_MANSE</name>
<organism evidence="2 3">
    <name type="scientific">Manduca sexta</name>
    <name type="common">Tobacco hawkmoth</name>
    <name type="synonym">Tobacco hornworm</name>
    <dbReference type="NCBI Taxonomy" id="7130"/>
    <lineage>
        <taxon>Eukaryota</taxon>
        <taxon>Metazoa</taxon>
        <taxon>Ecdysozoa</taxon>
        <taxon>Arthropoda</taxon>
        <taxon>Hexapoda</taxon>
        <taxon>Insecta</taxon>
        <taxon>Pterygota</taxon>
        <taxon>Neoptera</taxon>
        <taxon>Endopterygota</taxon>
        <taxon>Lepidoptera</taxon>
        <taxon>Glossata</taxon>
        <taxon>Ditrysia</taxon>
        <taxon>Bombycoidea</taxon>
        <taxon>Sphingidae</taxon>
        <taxon>Sphinginae</taxon>
        <taxon>Sphingini</taxon>
        <taxon>Manduca</taxon>
    </lineage>
</organism>
<sequence length="132" mass="14836">MGYTILETDKLPEVLKNKPRWVTCLVFTTGILMITVSAVSIGVFIGYTYCYIEHRTAIRTGNVTKSTSYQLLQVPFDESDEGNYNRTINGALLSSVIVSKILKIGHVLMEEETGCLPWAREGQVLDNVLYDR</sequence>
<comment type="caution">
    <text evidence="2">The sequence shown here is derived from an EMBL/GenBank/DDBJ whole genome shotgun (WGS) entry which is preliminary data.</text>
</comment>
<reference evidence="2" key="1">
    <citation type="journal article" date="2016" name="Insect Biochem. Mol. Biol.">
        <title>Multifaceted biological insights from a draft genome sequence of the tobacco hornworm moth, Manduca sexta.</title>
        <authorList>
            <person name="Kanost M.R."/>
            <person name="Arrese E.L."/>
            <person name="Cao X."/>
            <person name="Chen Y.R."/>
            <person name="Chellapilla S."/>
            <person name="Goldsmith M.R."/>
            <person name="Grosse-Wilde E."/>
            <person name="Heckel D.G."/>
            <person name="Herndon N."/>
            <person name="Jiang H."/>
            <person name="Papanicolaou A."/>
            <person name="Qu J."/>
            <person name="Soulages J.L."/>
            <person name="Vogel H."/>
            <person name="Walters J."/>
            <person name="Waterhouse R.M."/>
            <person name="Ahn S.J."/>
            <person name="Almeida F.C."/>
            <person name="An C."/>
            <person name="Aqrawi P."/>
            <person name="Bretschneider A."/>
            <person name="Bryant W.B."/>
            <person name="Bucks S."/>
            <person name="Chao H."/>
            <person name="Chevignon G."/>
            <person name="Christen J.M."/>
            <person name="Clarke D.F."/>
            <person name="Dittmer N.T."/>
            <person name="Ferguson L.C.F."/>
            <person name="Garavelou S."/>
            <person name="Gordon K.H.J."/>
            <person name="Gunaratna R.T."/>
            <person name="Han Y."/>
            <person name="Hauser F."/>
            <person name="He Y."/>
            <person name="Heidel-Fischer H."/>
            <person name="Hirsh A."/>
            <person name="Hu Y."/>
            <person name="Jiang H."/>
            <person name="Kalra D."/>
            <person name="Klinner C."/>
            <person name="Konig C."/>
            <person name="Kovar C."/>
            <person name="Kroll A.R."/>
            <person name="Kuwar S.S."/>
            <person name="Lee S.L."/>
            <person name="Lehman R."/>
            <person name="Li K."/>
            <person name="Li Z."/>
            <person name="Liang H."/>
            <person name="Lovelace S."/>
            <person name="Lu Z."/>
            <person name="Mansfield J.H."/>
            <person name="McCulloch K.J."/>
            <person name="Mathew T."/>
            <person name="Morton B."/>
            <person name="Muzny D.M."/>
            <person name="Neunemann D."/>
            <person name="Ongeri F."/>
            <person name="Pauchet Y."/>
            <person name="Pu L.L."/>
            <person name="Pyrousis I."/>
            <person name="Rao X.J."/>
            <person name="Redding A."/>
            <person name="Roesel C."/>
            <person name="Sanchez-Gracia A."/>
            <person name="Schaack S."/>
            <person name="Shukla A."/>
            <person name="Tetreau G."/>
            <person name="Wang Y."/>
            <person name="Xiong G.H."/>
            <person name="Traut W."/>
            <person name="Walsh T.K."/>
            <person name="Worley K.C."/>
            <person name="Wu D."/>
            <person name="Wu W."/>
            <person name="Wu Y.Q."/>
            <person name="Zhang X."/>
            <person name="Zou Z."/>
            <person name="Zucker H."/>
            <person name="Briscoe A.D."/>
            <person name="Burmester T."/>
            <person name="Clem R.J."/>
            <person name="Feyereisen R."/>
            <person name="Grimmelikhuijzen C.J.P."/>
            <person name="Hamodrakas S.J."/>
            <person name="Hansson B.S."/>
            <person name="Huguet E."/>
            <person name="Jermiin L.S."/>
            <person name="Lan Q."/>
            <person name="Lehman H.K."/>
            <person name="Lorenzen M."/>
            <person name="Merzendorfer H."/>
            <person name="Michalopoulos I."/>
            <person name="Morton D.B."/>
            <person name="Muthukrishnan S."/>
            <person name="Oakeshott J.G."/>
            <person name="Palmer W."/>
            <person name="Park Y."/>
            <person name="Passarelli A.L."/>
            <person name="Rozas J."/>
            <person name="Schwartz L.M."/>
            <person name="Smith W."/>
            <person name="Southgate A."/>
            <person name="Vilcinskas A."/>
            <person name="Vogt R."/>
            <person name="Wang P."/>
            <person name="Werren J."/>
            <person name="Yu X.Q."/>
            <person name="Zhou J.J."/>
            <person name="Brown S.J."/>
            <person name="Scherer S.E."/>
            <person name="Richards S."/>
            <person name="Blissard G.W."/>
        </authorList>
    </citation>
    <scope>NUCLEOTIDE SEQUENCE</scope>
</reference>
<keyword evidence="1" id="KW-0472">Membrane</keyword>
<evidence type="ECO:0000313" key="2">
    <source>
        <dbReference type="EMBL" id="KAG6444480.1"/>
    </source>
</evidence>
<keyword evidence="1" id="KW-1133">Transmembrane helix</keyword>
<accession>A0A921YSK9</accession>
<dbReference type="AlphaFoldDB" id="A0A921YSK9"/>
<keyword evidence="1" id="KW-0812">Transmembrane</keyword>
<dbReference type="OrthoDB" id="6906952at2759"/>
<feature type="transmembrane region" description="Helical" evidence="1">
    <location>
        <begin position="20"/>
        <end position="49"/>
    </location>
</feature>
<evidence type="ECO:0000256" key="1">
    <source>
        <dbReference type="SAM" id="Phobius"/>
    </source>
</evidence>
<keyword evidence="3" id="KW-1185">Reference proteome</keyword>
<proteinExistence type="predicted"/>
<dbReference type="EMBL" id="JH668311">
    <property type="protein sequence ID" value="KAG6444480.1"/>
    <property type="molecule type" value="Genomic_DNA"/>
</dbReference>
<protein>
    <submittedName>
        <fullName evidence="2">Uncharacterized protein</fullName>
    </submittedName>
</protein>
<dbReference type="Proteomes" id="UP000791440">
    <property type="component" value="Unassembled WGS sequence"/>
</dbReference>